<proteinExistence type="predicted"/>
<evidence type="ECO:0000256" key="1">
    <source>
        <dbReference type="SAM" id="MobiDB-lite"/>
    </source>
</evidence>
<accession>A0A2P8HCL9</accession>
<dbReference type="Proteomes" id="UP000242310">
    <property type="component" value="Unassembled WGS sequence"/>
</dbReference>
<evidence type="ECO:0000313" key="3">
    <source>
        <dbReference type="Proteomes" id="UP000242310"/>
    </source>
</evidence>
<feature type="compositionally biased region" description="Acidic residues" evidence="1">
    <location>
        <begin position="435"/>
        <end position="459"/>
    </location>
</feature>
<comment type="caution">
    <text evidence="2">The sequence shown here is derived from an EMBL/GenBank/DDBJ whole genome shotgun (WGS) entry which is preliminary data.</text>
</comment>
<feature type="compositionally biased region" description="Polar residues" evidence="1">
    <location>
        <begin position="402"/>
        <end position="420"/>
    </location>
</feature>
<dbReference type="RefSeq" id="WP_106589088.1">
    <property type="nucleotide sequence ID" value="NZ_PYAV01000009.1"/>
</dbReference>
<feature type="compositionally biased region" description="Low complexity" evidence="1">
    <location>
        <begin position="460"/>
        <end position="476"/>
    </location>
</feature>
<protein>
    <submittedName>
        <fullName evidence="2">VanW like protein</fullName>
    </submittedName>
</protein>
<keyword evidence="3" id="KW-1185">Reference proteome</keyword>
<evidence type="ECO:0000313" key="2">
    <source>
        <dbReference type="EMBL" id="PSL43983.1"/>
    </source>
</evidence>
<gene>
    <name evidence="2" type="ORF">B0H94_10939</name>
</gene>
<reference evidence="2 3" key="1">
    <citation type="submission" date="2018-03" db="EMBL/GenBank/DDBJ databases">
        <title>Genomic Encyclopedia of Type Strains, Phase III (KMG-III): the genomes of soil and plant-associated and newly described type strains.</title>
        <authorList>
            <person name="Whitman W."/>
        </authorList>
    </citation>
    <scope>NUCLEOTIDE SEQUENCE [LARGE SCALE GENOMIC DNA]</scope>
    <source>
        <strain evidence="2 3">CGMCC 1.07653</strain>
    </source>
</reference>
<sequence length="493" mass="54519">MNRRYFLQALALKSAIVLFILGFTYAGTAAYDRVLVQSSNLPENAEIAGIELGGASLEEAEAELEEAVHTWQRQALVDFVMYDEDVQLETEVLDFQIEEAFEEASATGSAELRPRIAANALQSHLEELPYQEVPDQVDIERLQEAVSEHVRLREPHTRFRVTNYFSEAYALSEQELRSTTLQSNQDTPALEEWADALDGTEIEPRSSFHFSDAMDEAGIMAFENIELQMLASGIFQVLSETNFVVTERHIHRELPDYAALGEDARVIPGEKELIIYNPNYQPYELQVSYTGGELFVALRGEPFLFNYERTVRDEVEVEPRTVVHYSESRLPYESELIEEGSNGAYGRVYIITTDDAGATLEENQIAEDYYPADHQIEERGLSAPETEDDHETNDNNDAAPENNGTDDGQGNEVSQENGTVPENGDDAAPSQGDTPDADDGTSETPAEDAGPDGEGELDNGESNGNNGTSTTPGGDSLTPGMPAPEEPNAWEDK</sequence>
<name>A0A2P8HCL9_9BACI</name>
<feature type="region of interest" description="Disordered" evidence="1">
    <location>
        <begin position="383"/>
        <end position="493"/>
    </location>
</feature>
<organism evidence="2 3">
    <name type="scientific">Salsuginibacillus halophilus</name>
    <dbReference type="NCBI Taxonomy" id="517424"/>
    <lineage>
        <taxon>Bacteria</taxon>
        <taxon>Bacillati</taxon>
        <taxon>Bacillota</taxon>
        <taxon>Bacilli</taxon>
        <taxon>Bacillales</taxon>
        <taxon>Bacillaceae</taxon>
        <taxon>Salsuginibacillus</taxon>
    </lineage>
</organism>
<dbReference type="OrthoDB" id="2691125at2"/>
<dbReference type="EMBL" id="PYAV01000009">
    <property type="protein sequence ID" value="PSL43983.1"/>
    <property type="molecule type" value="Genomic_DNA"/>
</dbReference>
<dbReference type="AlphaFoldDB" id="A0A2P8HCL9"/>